<keyword evidence="3" id="KW-1185">Reference proteome</keyword>
<evidence type="ECO:0000256" key="2">
    <source>
        <dbReference type="SAM" id="MobiDB-lite"/>
    </source>
</evidence>
<proteinExistence type="predicted"/>
<dbReference type="InParanoid" id="A0A3Q0KTH0"/>
<sequence length="745" mass="86471">MRSCALLFVDAMYTNTNYNELPCCSGLEKYDQPEHEKELIINETTKLYCHLQLAEDAIAEHSAKEDLLRQKLISISGTAVERDKLLKFLDSEMTYKYTLARLLEEQKCRNLQLEHKAAVFEDREAMLNNKLFKLDKQLTERDEHIKELFHIIHDYENLLNINQEQVTKKSHELFVAKSELSELRAKINDIEENINLMQICSSKVNGFEENIQSISSYEGSNLPINVPDIDYNKSKISVIRSHTEESWIQNQPLTAKINQKSLADELFEMEADQDVHSILLTYGTEHINSCAHYRNLFTFENKTVEEFLRDLSIRLHTFKLKLRCKRNMLQQHGYYLLDYEQIHEGKRYWSAEDVNDFKCESETYFGLIIKQCAEISVLTGMHFQKAPTFWTNVPSNVGERFLTTFINRSTSETRSCSTHDAFFSGWFGKKGKDTTNGTVKHEKKGIDDRSLVPVITGKSQLTRTNDINANQENETSVNNKLLETVPASIEQLTYILDADHKTLLCGINMRQLKKTHIEFPLSREILKLRKISAVYLRQLLKYIETQIFLPIGELTQYRDPKPMGRSLENIHEKTFSDTNDGSRYSFKENKSQNETKSVSQYSNMEMNLKFRDPFDQKSKRGTQVLLNIPNLEIAKCLQLSYCNNVIKRVIGHTKHRLPDMPCLTTDRKLNNLITLLLSCIICYFTLPVIMHEISRFSDGSMYDSSTLKFYSYIRHIVKNATETYSVLCSELFDINIQYSDGCPPI</sequence>
<evidence type="ECO:0000256" key="1">
    <source>
        <dbReference type="SAM" id="Coils"/>
    </source>
</evidence>
<accession>A0A3Q0KTH0</accession>
<protein>
    <submittedName>
        <fullName evidence="4">Integrase catalytic domain-containing protein</fullName>
    </submittedName>
</protein>
<evidence type="ECO:0000313" key="3">
    <source>
        <dbReference type="Proteomes" id="UP000008854"/>
    </source>
</evidence>
<reference evidence="4" key="2">
    <citation type="submission" date="2018-12" db="UniProtKB">
        <authorList>
            <consortium name="WormBaseParasite"/>
        </authorList>
    </citation>
    <scope>IDENTIFICATION</scope>
    <source>
        <strain evidence="4">Puerto Rican</strain>
    </source>
</reference>
<dbReference type="Proteomes" id="UP000008854">
    <property type="component" value="Unassembled WGS sequence"/>
</dbReference>
<dbReference type="WBParaSite" id="Smp_176570.1">
    <property type="protein sequence ID" value="Smp_176570.1"/>
    <property type="gene ID" value="Smp_176570"/>
</dbReference>
<keyword evidence="1" id="KW-0175">Coiled coil</keyword>
<reference evidence="3" key="1">
    <citation type="journal article" date="2012" name="PLoS Negl. Trop. Dis.">
        <title>A systematically improved high quality genome and transcriptome of the human blood fluke Schistosoma mansoni.</title>
        <authorList>
            <person name="Protasio A.V."/>
            <person name="Tsai I.J."/>
            <person name="Babbage A."/>
            <person name="Nichol S."/>
            <person name="Hunt M."/>
            <person name="Aslett M.A."/>
            <person name="De Silva N."/>
            <person name="Velarde G.S."/>
            <person name="Anderson T.J."/>
            <person name="Clark R.C."/>
            <person name="Davidson C."/>
            <person name="Dillon G.P."/>
            <person name="Holroyd N.E."/>
            <person name="LoVerde P.T."/>
            <person name="Lloyd C."/>
            <person name="McQuillan J."/>
            <person name="Oliveira G."/>
            <person name="Otto T.D."/>
            <person name="Parker-Manuel S.J."/>
            <person name="Quail M.A."/>
            <person name="Wilson R.A."/>
            <person name="Zerlotini A."/>
            <person name="Dunne D.W."/>
            <person name="Berriman M."/>
        </authorList>
    </citation>
    <scope>NUCLEOTIDE SEQUENCE [LARGE SCALE GENOMIC DNA]</scope>
    <source>
        <strain evidence="3">Puerto Rican</strain>
    </source>
</reference>
<evidence type="ECO:0000313" key="4">
    <source>
        <dbReference type="WBParaSite" id="Smp_176570.1"/>
    </source>
</evidence>
<name>A0A3Q0KTH0_SCHMA</name>
<feature type="region of interest" description="Disordered" evidence="2">
    <location>
        <begin position="569"/>
        <end position="598"/>
    </location>
</feature>
<dbReference type="AlphaFoldDB" id="A0A3Q0KTH0"/>
<organism evidence="3 4">
    <name type="scientific">Schistosoma mansoni</name>
    <name type="common">Blood fluke</name>
    <dbReference type="NCBI Taxonomy" id="6183"/>
    <lineage>
        <taxon>Eukaryota</taxon>
        <taxon>Metazoa</taxon>
        <taxon>Spiralia</taxon>
        <taxon>Lophotrochozoa</taxon>
        <taxon>Platyhelminthes</taxon>
        <taxon>Trematoda</taxon>
        <taxon>Digenea</taxon>
        <taxon>Strigeidida</taxon>
        <taxon>Schistosomatoidea</taxon>
        <taxon>Schistosomatidae</taxon>
        <taxon>Schistosoma</taxon>
    </lineage>
</organism>
<feature type="coiled-coil region" evidence="1">
    <location>
        <begin position="173"/>
        <end position="200"/>
    </location>
</feature>